<dbReference type="Proteomes" id="UP001056374">
    <property type="component" value="Chromosome"/>
</dbReference>
<proteinExistence type="predicted"/>
<gene>
    <name evidence="2" type="ORF">NFX46_21545</name>
</gene>
<reference evidence="2" key="1">
    <citation type="submission" date="2022-06" db="EMBL/GenBank/DDBJ databases">
        <title>Complete genome sequence of soil microorganisms Streptomyces sp. Qhu-M197 isolated from Alpine meadows habitats on the Tibetan Plateau.</title>
        <authorList>
            <person name="Zhang B."/>
            <person name="Xiang X."/>
            <person name="Fan J."/>
        </authorList>
    </citation>
    <scope>NUCLEOTIDE SEQUENCE</scope>
    <source>
        <strain evidence="2">Qhu-M197</strain>
    </source>
</reference>
<keyword evidence="3" id="KW-1185">Reference proteome</keyword>
<feature type="region of interest" description="Disordered" evidence="1">
    <location>
        <begin position="67"/>
        <end position="90"/>
    </location>
</feature>
<feature type="compositionally biased region" description="Polar residues" evidence="1">
    <location>
        <begin position="10"/>
        <end position="27"/>
    </location>
</feature>
<feature type="compositionally biased region" description="Low complexity" evidence="1">
    <location>
        <begin position="28"/>
        <end position="37"/>
    </location>
</feature>
<dbReference type="EMBL" id="CP099468">
    <property type="protein sequence ID" value="USQ86068.1"/>
    <property type="molecule type" value="Genomic_DNA"/>
</dbReference>
<evidence type="ECO:0000313" key="3">
    <source>
        <dbReference type="Proteomes" id="UP001056374"/>
    </source>
</evidence>
<sequence length="90" mass="8659">MDVAADAPCSVTNTATVTSSGVTSDSASGPTTITGGSSDDGGGGGGLLGPILPVNLNGIIPMFNNISTNNTIDSPRATSNSSQALHVSAP</sequence>
<dbReference type="RefSeq" id="WP_252551345.1">
    <property type="nucleotide sequence ID" value="NZ_CP099468.1"/>
</dbReference>
<evidence type="ECO:0000256" key="1">
    <source>
        <dbReference type="SAM" id="MobiDB-lite"/>
    </source>
</evidence>
<feature type="compositionally biased region" description="Gly residues" evidence="1">
    <location>
        <begin position="38"/>
        <end position="48"/>
    </location>
</feature>
<evidence type="ECO:0000313" key="2">
    <source>
        <dbReference type="EMBL" id="USQ86068.1"/>
    </source>
</evidence>
<protein>
    <submittedName>
        <fullName evidence="2">Uncharacterized protein</fullName>
    </submittedName>
</protein>
<name>A0ABY4ZAK4_9ACTN</name>
<organism evidence="2 3">
    <name type="scientific">Streptomyces phaeoluteigriseus</name>
    <dbReference type="NCBI Taxonomy" id="114686"/>
    <lineage>
        <taxon>Bacteria</taxon>
        <taxon>Bacillati</taxon>
        <taxon>Actinomycetota</taxon>
        <taxon>Actinomycetes</taxon>
        <taxon>Kitasatosporales</taxon>
        <taxon>Streptomycetaceae</taxon>
        <taxon>Streptomyces</taxon>
        <taxon>Streptomyces aurantiacus group</taxon>
    </lineage>
</organism>
<accession>A0ABY4ZAK4</accession>
<feature type="region of interest" description="Disordered" evidence="1">
    <location>
        <begin position="1"/>
        <end position="48"/>
    </location>
</feature>